<dbReference type="EMBL" id="CP021435">
    <property type="protein sequence ID" value="ATJ81728.1"/>
    <property type="molecule type" value="Genomic_DNA"/>
</dbReference>
<proteinExistence type="predicted"/>
<organism evidence="1 2">
    <name type="scientific">Halomonas beimenensis</name>
    <dbReference type="NCBI Taxonomy" id="475662"/>
    <lineage>
        <taxon>Bacteria</taxon>
        <taxon>Pseudomonadati</taxon>
        <taxon>Pseudomonadota</taxon>
        <taxon>Gammaproteobacteria</taxon>
        <taxon>Oceanospirillales</taxon>
        <taxon>Halomonadaceae</taxon>
        <taxon>Halomonas</taxon>
    </lineage>
</organism>
<dbReference type="AlphaFoldDB" id="A0A291P4D4"/>
<accession>A0A291P4D4</accession>
<evidence type="ECO:0000313" key="1">
    <source>
        <dbReference type="EMBL" id="ATJ81728.1"/>
    </source>
</evidence>
<dbReference type="Proteomes" id="UP000219993">
    <property type="component" value="Chromosome"/>
</dbReference>
<protein>
    <submittedName>
        <fullName evidence="1">Uncharacterized protein</fullName>
    </submittedName>
</protein>
<keyword evidence="2" id="KW-1185">Reference proteome</keyword>
<gene>
    <name evidence="1" type="ORF">BEI_0741</name>
</gene>
<sequence length="61" mass="6578">MRSRLSRLSCTQAVQKLFVVHDEGRHAAQGRPAEQALPNLRASLPLAAQVVSLLGRGSSLQ</sequence>
<dbReference type="KEGG" id="hbe:BEI_0741"/>
<name>A0A291P4D4_9GAMM</name>
<reference evidence="1 2" key="1">
    <citation type="journal article" date="2017" name="Sci. Rep.">
        <title>Revealing the Saline Adaptation Strategies of the Halophilic Bacterium Halomonas beimenensis through High-throughput Omics and Transposon Mutagenesis Approaches.</title>
        <authorList>
            <person name="Chen Y.H."/>
            <person name="Lin S.S."/>
            <person name="Shyu Y.T."/>
        </authorList>
    </citation>
    <scope>NUCLEOTIDE SEQUENCE [LARGE SCALE GENOMIC DNA]</scope>
    <source>
        <strain evidence="1 2">NTU-111</strain>
    </source>
</reference>
<evidence type="ECO:0000313" key="2">
    <source>
        <dbReference type="Proteomes" id="UP000219993"/>
    </source>
</evidence>